<gene>
    <name evidence="2" type="ORF">SAMN05444320_107271</name>
</gene>
<evidence type="ECO:0000259" key="1">
    <source>
        <dbReference type="Pfam" id="PF01636"/>
    </source>
</evidence>
<proteinExistence type="predicted"/>
<keyword evidence="3" id="KW-1185">Reference proteome</keyword>
<dbReference type="Pfam" id="PF01636">
    <property type="entry name" value="APH"/>
    <property type="match status" value="1"/>
</dbReference>
<dbReference type="InterPro" id="IPR002575">
    <property type="entry name" value="Aminoglycoside_PTrfase"/>
</dbReference>
<protein>
    <submittedName>
        <fullName evidence="2">Phosphotransferase enzyme family protein</fullName>
    </submittedName>
</protein>
<dbReference type="AlphaFoldDB" id="A0A1M5IHN3"/>
<dbReference type="STRING" id="2017.SAMN05444320_107271"/>
<dbReference type="Gene3D" id="3.90.1200.10">
    <property type="match status" value="1"/>
</dbReference>
<dbReference type="RefSeq" id="WP_073486736.1">
    <property type="nucleotide sequence ID" value="NZ_FQVN01000007.1"/>
</dbReference>
<name>A0A1M5IHN3_STRHI</name>
<sequence length="350" mass="38787">MVRHHAGLGTLLDLGSAARYLSEYYSLPVGDARLSPVAYGLTGQIWKLSNGSDRFAVKESFWEEIDEEAAWREAAFTRAVRDVGVGCPESVLAGNGEYLCRLPVALSGALVRVHSWVDGEVVRSTRGTVARWVGRTLGRLHALRFPARGEPDRWYEKVPSPEEWRDLLRRVRWHHVPWGRRLENLLPAIDEISTLVRPIPRDELITCHLDFSPDNVLAGPSGTFHLVDWENSGPGSAEQELAFVLLTWHAHGDTVDEVAVADTMSAYREAGGPGRVRDISSCSLFVATVVNNLYTQASVAITADVSQEHRERGRANAEAALGDFPSSLLLENLVHLARSEGQVREERGLR</sequence>
<organism evidence="2 3">
    <name type="scientific">Streptoalloteichus hindustanus</name>
    <dbReference type="NCBI Taxonomy" id="2017"/>
    <lineage>
        <taxon>Bacteria</taxon>
        <taxon>Bacillati</taxon>
        <taxon>Actinomycetota</taxon>
        <taxon>Actinomycetes</taxon>
        <taxon>Pseudonocardiales</taxon>
        <taxon>Pseudonocardiaceae</taxon>
        <taxon>Streptoalloteichus</taxon>
    </lineage>
</organism>
<dbReference type="InterPro" id="IPR011009">
    <property type="entry name" value="Kinase-like_dom_sf"/>
</dbReference>
<dbReference type="Proteomes" id="UP000184501">
    <property type="component" value="Unassembled WGS sequence"/>
</dbReference>
<evidence type="ECO:0000313" key="2">
    <source>
        <dbReference type="EMBL" id="SHG27303.1"/>
    </source>
</evidence>
<accession>A0A1M5IHN3</accession>
<dbReference type="EMBL" id="FQVN01000007">
    <property type="protein sequence ID" value="SHG27303.1"/>
    <property type="molecule type" value="Genomic_DNA"/>
</dbReference>
<reference evidence="2 3" key="1">
    <citation type="submission" date="2016-11" db="EMBL/GenBank/DDBJ databases">
        <authorList>
            <person name="Jaros S."/>
            <person name="Januszkiewicz K."/>
            <person name="Wedrychowicz H."/>
        </authorList>
    </citation>
    <scope>NUCLEOTIDE SEQUENCE [LARGE SCALE GENOMIC DNA]</scope>
    <source>
        <strain evidence="2 3">DSM 44523</strain>
    </source>
</reference>
<dbReference type="SUPFAM" id="SSF56112">
    <property type="entry name" value="Protein kinase-like (PK-like)"/>
    <property type="match status" value="1"/>
</dbReference>
<keyword evidence="2" id="KW-0808">Transferase</keyword>
<feature type="domain" description="Aminoglycoside phosphotransferase" evidence="1">
    <location>
        <begin position="68"/>
        <end position="276"/>
    </location>
</feature>
<dbReference type="GO" id="GO:0016740">
    <property type="term" value="F:transferase activity"/>
    <property type="evidence" value="ECO:0007669"/>
    <property type="project" value="UniProtKB-KW"/>
</dbReference>
<evidence type="ECO:0000313" key="3">
    <source>
        <dbReference type="Proteomes" id="UP000184501"/>
    </source>
</evidence>